<sequence>MDKKEPGATQAPEVLPLNLPLPSTDDGYPSDGPMDAEDAVTREKGGAPVGSTEQPCSTSMQGASVVIPGAFATVSEKGDAWTDIERACSGRKEDAPWSEGARNAQVSATLGNPRRPNWFSKGGCLFVVRRLIAFGI</sequence>
<evidence type="ECO:0000313" key="2">
    <source>
        <dbReference type="EMBL" id="KAH9368953.1"/>
    </source>
</evidence>
<reference evidence="2 3" key="1">
    <citation type="journal article" date="2020" name="Cell">
        <title>Large-Scale Comparative Analyses of Tick Genomes Elucidate Their Genetic Diversity and Vector Capacities.</title>
        <authorList>
            <consortium name="Tick Genome and Microbiome Consortium (TIGMIC)"/>
            <person name="Jia N."/>
            <person name="Wang J."/>
            <person name="Shi W."/>
            <person name="Du L."/>
            <person name="Sun Y."/>
            <person name="Zhan W."/>
            <person name="Jiang J.F."/>
            <person name="Wang Q."/>
            <person name="Zhang B."/>
            <person name="Ji P."/>
            <person name="Bell-Sakyi L."/>
            <person name="Cui X.M."/>
            <person name="Yuan T.T."/>
            <person name="Jiang B.G."/>
            <person name="Yang W.F."/>
            <person name="Lam T.T."/>
            <person name="Chang Q.C."/>
            <person name="Ding S.J."/>
            <person name="Wang X.J."/>
            <person name="Zhu J.G."/>
            <person name="Ruan X.D."/>
            <person name="Zhao L."/>
            <person name="Wei J.T."/>
            <person name="Ye R.Z."/>
            <person name="Que T.C."/>
            <person name="Du C.H."/>
            <person name="Zhou Y.H."/>
            <person name="Cheng J.X."/>
            <person name="Dai P.F."/>
            <person name="Guo W.B."/>
            <person name="Han X.H."/>
            <person name="Huang E.J."/>
            <person name="Li L.F."/>
            <person name="Wei W."/>
            <person name="Gao Y.C."/>
            <person name="Liu J.Z."/>
            <person name="Shao H.Z."/>
            <person name="Wang X."/>
            <person name="Wang C.C."/>
            <person name="Yang T.C."/>
            <person name="Huo Q.B."/>
            <person name="Li W."/>
            <person name="Chen H.Y."/>
            <person name="Chen S.E."/>
            <person name="Zhou L.G."/>
            <person name="Ni X.B."/>
            <person name="Tian J.H."/>
            <person name="Sheng Y."/>
            <person name="Liu T."/>
            <person name="Pan Y.S."/>
            <person name="Xia L.Y."/>
            <person name="Li J."/>
            <person name="Zhao F."/>
            <person name="Cao W.C."/>
        </authorList>
    </citation>
    <scope>NUCLEOTIDE SEQUENCE [LARGE SCALE GENOMIC DNA]</scope>
    <source>
        <strain evidence="2">HaeL-2018</strain>
    </source>
</reference>
<evidence type="ECO:0000256" key="1">
    <source>
        <dbReference type="SAM" id="MobiDB-lite"/>
    </source>
</evidence>
<dbReference type="VEuPathDB" id="VectorBase:HLOH_062757"/>
<dbReference type="Proteomes" id="UP000821853">
    <property type="component" value="Chromosome 2"/>
</dbReference>
<accession>A0A9J6G2C0</accession>
<organism evidence="2 3">
    <name type="scientific">Haemaphysalis longicornis</name>
    <name type="common">Bush tick</name>
    <dbReference type="NCBI Taxonomy" id="44386"/>
    <lineage>
        <taxon>Eukaryota</taxon>
        <taxon>Metazoa</taxon>
        <taxon>Ecdysozoa</taxon>
        <taxon>Arthropoda</taxon>
        <taxon>Chelicerata</taxon>
        <taxon>Arachnida</taxon>
        <taxon>Acari</taxon>
        <taxon>Parasitiformes</taxon>
        <taxon>Ixodida</taxon>
        <taxon>Ixodoidea</taxon>
        <taxon>Ixodidae</taxon>
        <taxon>Haemaphysalinae</taxon>
        <taxon>Haemaphysalis</taxon>
    </lineage>
</organism>
<protein>
    <submittedName>
        <fullName evidence="2">Uncharacterized protein</fullName>
    </submittedName>
</protein>
<dbReference type="EMBL" id="JABSTR010000004">
    <property type="protein sequence ID" value="KAH9368953.1"/>
    <property type="molecule type" value="Genomic_DNA"/>
</dbReference>
<dbReference type="AlphaFoldDB" id="A0A9J6G2C0"/>
<gene>
    <name evidence="2" type="ORF">HPB48_001021</name>
</gene>
<comment type="caution">
    <text evidence="2">The sequence shown here is derived from an EMBL/GenBank/DDBJ whole genome shotgun (WGS) entry which is preliminary data.</text>
</comment>
<feature type="region of interest" description="Disordered" evidence="1">
    <location>
        <begin position="1"/>
        <end position="59"/>
    </location>
</feature>
<name>A0A9J6G2C0_HAELO</name>
<proteinExistence type="predicted"/>
<keyword evidence="3" id="KW-1185">Reference proteome</keyword>
<evidence type="ECO:0000313" key="3">
    <source>
        <dbReference type="Proteomes" id="UP000821853"/>
    </source>
</evidence>